<keyword evidence="1" id="KW-0472">Membrane</keyword>
<gene>
    <name evidence="2" type="ORF">EGI11_04720</name>
</gene>
<dbReference type="AlphaFoldDB" id="A0A3N0WY82"/>
<protein>
    <submittedName>
        <fullName evidence="2">Uncharacterized protein</fullName>
    </submittedName>
</protein>
<evidence type="ECO:0000256" key="1">
    <source>
        <dbReference type="SAM" id="Phobius"/>
    </source>
</evidence>
<evidence type="ECO:0000313" key="2">
    <source>
        <dbReference type="EMBL" id="ROI10056.1"/>
    </source>
</evidence>
<sequence length="85" mass="9948">MRQFKFAEIFNVNKYIKIFFERVKEDNSTEEDYKNKVSKADVIFITPIKILLCLLLSIVIVTFLPIIVAVILPPLVEKLEYIKSL</sequence>
<organism evidence="2 3">
    <name type="scientific">Kaistella daneshvariae</name>
    <dbReference type="NCBI Taxonomy" id="2487074"/>
    <lineage>
        <taxon>Bacteria</taxon>
        <taxon>Pseudomonadati</taxon>
        <taxon>Bacteroidota</taxon>
        <taxon>Flavobacteriia</taxon>
        <taxon>Flavobacteriales</taxon>
        <taxon>Weeksellaceae</taxon>
        <taxon>Chryseobacterium group</taxon>
        <taxon>Kaistella</taxon>
    </lineage>
</organism>
<proteinExistence type="predicted"/>
<evidence type="ECO:0000313" key="3">
    <source>
        <dbReference type="Proteomes" id="UP000270224"/>
    </source>
</evidence>
<dbReference type="Proteomes" id="UP000270224">
    <property type="component" value="Unassembled WGS sequence"/>
</dbReference>
<comment type="caution">
    <text evidence="2">The sequence shown here is derived from an EMBL/GenBank/DDBJ whole genome shotgun (WGS) entry which is preliminary data.</text>
</comment>
<feature type="transmembrane region" description="Helical" evidence="1">
    <location>
        <begin position="50"/>
        <end position="76"/>
    </location>
</feature>
<keyword evidence="1" id="KW-1133">Transmembrane helix</keyword>
<reference evidence="3" key="2">
    <citation type="submission" date="2018-11" db="EMBL/GenBank/DDBJ databases">
        <title>Proposal to divide the Flavobacteriaceae and reorganize its genera based on Amino Acid Identity values calculated from whole genome sequences.</title>
        <authorList>
            <person name="Nicholson A.C."/>
            <person name="Gulvik C.A."/>
            <person name="Whitney A.M."/>
            <person name="Humrighouse B.W."/>
            <person name="Bell M."/>
            <person name="Holmens B."/>
            <person name="Steigerwalt A."/>
            <person name="Villarma A."/>
            <person name="Sheth M."/>
            <person name="Batra D."/>
            <person name="Pryor J."/>
            <person name="Bernardet J.-F."/>
            <person name="Hugo C."/>
            <person name="Kampfer P."/>
            <person name="Newman J."/>
            <person name="Mcquiston J.R."/>
        </authorList>
    </citation>
    <scope>NUCLEOTIDE SEQUENCE [LARGE SCALE GENOMIC DNA]</scope>
    <source>
        <strain evidence="3">H3056</strain>
    </source>
</reference>
<name>A0A3N0WY82_9FLAO</name>
<dbReference type="EMBL" id="RJUG01000002">
    <property type="protein sequence ID" value="ROI10056.1"/>
    <property type="molecule type" value="Genomic_DNA"/>
</dbReference>
<accession>A0A3N0WY82</accession>
<reference evidence="3" key="1">
    <citation type="submission" date="2018-11" db="EMBL/GenBank/DDBJ databases">
        <title>Proposal to divide the Flavobacteriaceae and reorganize its genera based on Amino Acid Identity values calculated from whole genome sequences.</title>
        <authorList>
            <person name="Nicholson A.C."/>
            <person name="Gulvik C.A."/>
            <person name="Whitney A.M."/>
            <person name="Humrighouse B.W."/>
            <person name="Bell M."/>
            <person name="Holmes B."/>
            <person name="Steigerwalt A."/>
            <person name="Villarma A."/>
            <person name="Sheth M."/>
            <person name="Batra D."/>
            <person name="Pryor J."/>
            <person name="Bernardet J.-F."/>
            <person name="Hugo C."/>
            <person name="Kampfer P."/>
            <person name="Newman J."/>
            <person name="Mcquiston J.R."/>
        </authorList>
    </citation>
    <scope>NUCLEOTIDE SEQUENCE [LARGE SCALE GENOMIC DNA]</scope>
    <source>
        <strain evidence="3">H3056</strain>
    </source>
</reference>
<keyword evidence="1" id="KW-0812">Transmembrane</keyword>